<evidence type="ECO:0000313" key="10">
    <source>
        <dbReference type="EMBL" id="EDM24438.1"/>
    </source>
</evidence>
<evidence type="ECO:0000313" key="12">
    <source>
        <dbReference type="Proteomes" id="UP000003288"/>
    </source>
</evidence>
<accession>A0AAI9F335</accession>
<keyword evidence="4 7" id="KW-0238">DNA-binding</keyword>
<evidence type="ECO:0000256" key="4">
    <source>
        <dbReference type="ARBA" id="ARBA00023125"/>
    </source>
</evidence>
<dbReference type="RefSeq" id="WP_007473365.1">
    <property type="nucleotide sequence ID" value="NZ_ABCJ01000001.1"/>
</dbReference>
<dbReference type="SMART" id="SM00448">
    <property type="entry name" value="REC"/>
    <property type="match status" value="1"/>
</dbReference>
<evidence type="ECO:0000256" key="6">
    <source>
        <dbReference type="PROSITE-ProRule" id="PRU00169"/>
    </source>
</evidence>
<reference evidence="10 12" key="1">
    <citation type="journal article" date="2011" name="Stand. Genomic Sci.">
        <title>Draft genome sequence of Caminibacter mediatlanticus strain TB-2, an epsilonproteobacterium isolated from a deep-sea hydrothermal vent.</title>
        <authorList>
            <person name="Giovannelli D."/>
            <person name="Ferriera S."/>
            <person name="Johnson J."/>
            <person name="Kravitz S."/>
            <person name="Perez-Rodriguez I."/>
            <person name="Ricci J."/>
            <person name="O'Brien C."/>
            <person name="Voordeckers J.W."/>
            <person name="Bini E."/>
            <person name="Vetriani C."/>
        </authorList>
    </citation>
    <scope>NUCLEOTIDE SEQUENCE [LARGE SCALE GENOMIC DNA]</scope>
    <source>
        <strain evidence="10 12">TB-2</strain>
    </source>
</reference>
<dbReference type="AlphaFoldDB" id="A0AAI9F335"/>
<dbReference type="PANTHER" id="PTHR48111:SF21">
    <property type="entry name" value="DNA-BINDING DUAL MASTER TRANSCRIPTIONAL REGULATOR RPAA"/>
    <property type="match status" value="1"/>
</dbReference>
<dbReference type="SUPFAM" id="SSF46894">
    <property type="entry name" value="C-terminal effector domain of the bipartite response regulators"/>
    <property type="match status" value="1"/>
</dbReference>
<dbReference type="InterPro" id="IPR001789">
    <property type="entry name" value="Sig_transdc_resp-reg_receiver"/>
</dbReference>
<evidence type="ECO:0000256" key="2">
    <source>
        <dbReference type="ARBA" id="ARBA00023012"/>
    </source>
</evidence>
<feature type="domain" description="Response regulatory" evidence="8">
    <location>
        <begin position="2"/>
        <end position="116"/>
    </location>
</feature>
<dbReference type="InterPro" id="IPR016032">
    <property type="entry name" value="Sig_transdc_resp-reg_C-effctor"/>
</dbReference>
<dbReference type="SMART" id="SM00862">
    <property type="entry name" value="Trans_reg_C"/>
    <property type="match status" value="1"/>
</dbReference>
<dbReference type="SUPFAM" id="SSF52172">
    <property type="entry name" value="CheY-like"/>
    <property type="match status" value="1"/>
</dbReference>
<dbReference type="Pfam" id="PF00486">
    <property type="entry name" value="Trans_reg_C"/>
    <property type="match status" value="1"/>
</dbReference>
<proteinExistence type="predicted"/>
<dbReference type="CDD" id="cd00383">
    <property type="entry name" value="trans_reg_C"/>
    <property type="match status" value="1"/>
</dbReference>
<keyword evidence="2" id="KW-0902">Two-component regulatory system</keyword>
<keyword evidence="13" id="KW-1185">Reference proteome</keyword>
<dbReference type="Proteomes" id="UP000306825">
    <property type="component" value="Chromosome"/>
</dbReference>
<evidence type="ECO:0000256" key="1">
    <source>
        <dbReference type="ARBA" id="ARBA00022553"/>
    </source>
</evidence>
<dbReference type="PROSITE" id="PS50110">
    <property type="entry name" value="RESPONSE_REGULATORY"/>
    <property type="match status" value="1"/>
</dbReference>
<evidence type="ECO:0000259" key="8">
    <source>
        <dbReference type="PROSITE" id="PS50110"/>
    </source>
</evidence>
<dbReference type="InterPro" id="IPR036388">
    <property type="entry name" value="WH-like_DNA-bd_sf"/>
</dbReference>
<dbReference type="InterPro" id="IPR011006">
    <property type="entry name" value="CheY-like_superfamily"/>
</dbReference>
<dbReference type="Proteomes" id="UP000003288">
    <property type="component" value="Unassembled WGS sequence"/>
</dbReference>
<evidence type="ECO:0000313" key="13">
    <source>
        <dbReference type="Proteomes" id="UP000306825"/>
    </source>
</evidence>
<keyword evidence="5" id="KW-0804">Transcription</keyword>
<dbReference type="GO" id="GO:0005829">
    <property type="term" value="C:cytosol"/>
    <property type="evidence" value="ECO:0007669"/>
    <property type="project" value="TreeGrafter"/>
</dbReference>
<evidence type="ECO:0000256" key="3">
    <source>
        <dbReference type="ARBA" id="ARBA00023015"/>
    </source>
</evidence>
<organism evidence="10 12">
    <name type="scientific">Caminibacter mediatlanticus TB-2</name>
    <dbReference type="NCBI Taxonomy" id="391592"/>
    <lineage>
        <taxon>Bacteria</taxon>
        <taxon>Pseudomonadati</taxon>
        <taxon>Campylobacterota</taxon>
        <taxon>Epsilonproteobacteria</taxon>
        <taxon>Nautiliales</taxon>
        <taxon>Nautiliaceae</taxon>
        <taxon>Caminibacter</taxon>
    </lineage>
</organism>
<dbReference type="Gene3D" id="3.40.50.2300">
    <property type="match status" value="1"/>
</dbReference>
<protein>
    <submittedName>
        <fullName evidence="11">Response regulator transcription factor</fullName>
    </submittedName>
    <submittedName>
        <fullName evidence="10">SENSORY TRANSDUCTION REGULATOR</fullName>
    </submittedName>
</protein>
<dbReference type="Pfam" id="PF00072">
    <property type="entry name" value="Response_reg"/>
    <property type="match status" value="1"/>
</dbReference>
<gene>
    <name evidence="10" type="ORF">CMTB2_02943</name>
    <name evidence="11" type="ORF">FE773_07740</name>
</gene>
<dbReference type="EMBL" id="CP040463">
    <property type="protein sequence ID" value="QCT95083.1"/>
    <property type="molecule type" value="Genomic_DNA"/>
</dbReference>
<keyword evidence="1 6" id="KW-0597">Phosphoprotein</keyword>
<name>A0AAI9F335_9BACT</name>
<dbReference type="InterPro" id="IPR039420">
    <property type="entry name" value="WalR-like"/>
</dbReference>
<dbReference type="GO" id="GO:0006355">
    <property type="term" value="P:regulation of DNA-templated transcription"/>
    <property type="evidence" value="ECO:0007669"/>
    <property type="project" value="InterPro"/>
</dbReference>
<reference evidence="11 13" key="2">
    <citation type="submission" date="2019-05" db="EMBL/GenBank/DDBJ databases">
        <title>A comparative analysis of the Nautiliaceae.</title>
        <authorList>
            <person name="Grosche A."/>
            <person name="Smedile F."/>
            <person name="Vetriani C."/>
        </authorList>
    </citation>
    <scope>NUCLEOTIDE SEQUENCE [LARGE SCALE GENOMIC DNA]</scope>
    <source>
        <strain evidence="11 13">TB-2</strain>
    </source>
</reference>
<dbReference type="EMBL" id="ABCJ01000001">
    <property type="protein sequence ID" value="EDM24438.1"/>
    <property type="molecule type" value="Genomic_DNA"/>
</dbReference>
<sequence length="209" mass="23663">MIIAIIEDEEDLLELLEFNLSKEGYDVVGFLNSKKIRDFLKEESPDLLIVDRNLPCIEGTKLIKELREEGYNVPVIFLTAKNSEENILEGFDVGGDDYITKPFSMKELLARIKAVLKRNKGINEVLSYKNAKLNLNTHTLLIDGISIHLTNNEFKLLKIFFENPNTIISKSEIADILEIGEKSVNVAISRLNNKTNLLVAIRGVGYKLK</sequence>
<dbReference type="PANTHER" id="PTHR48111">
    <property type="entry name" value="REGULATOR OF RPOS"/>
    <property type="match status" value="1"/>
</dbReference>
<dbReference type="PROSITE" id="PS51755">
    <property type="entry name" value="OMPR_PHOB"/>
    <property type="match status" value="1"/>
</dbReference>
<evidence type="ECO:0000256" key="7">
    <source>
        <dbReference type="PROSITE-ProRule" id="PRU01091"/>
    </source>
</evidence>
<evidence type="ECO:0000256" key="5">
    <source>
        <dbReference type="ARBA" id="ARBA00023163"/>
    </source>
</evidence>
<dbReference type="InterPro" id="IPR001867">
    <property type="entry name" value="OmpR/PhoB-type_DNA-bd"/>
</dbReference>
<dbReference type="Gene3D" id="1.10.10.10">
    <property type="entry name" value="Winged helix-like DNA-binding domain superfamily/Winged helix DNA-binding domain"/>
    <property type="match status" value="1"/>
</dbReference>
<feature type="DNA-binding region" description="OmpR/PhoB-type" evidence="7">
    <location>
        <begin position="123"/>
        <end position="209"/>
    </location>
</feature>
<dbReference type="GO" id="GO:0000976">
    <property type="term" value="F:transcription cis-regulatory region binding"/>
    <property type="evidence" value="ECO:0007669"/>
    <property type="project" value="TreeGrafter"/>
</dbReference>
<evidence type="ECO:0000259" key="9">
    <source>
        <dbReference type="PROSITE" id="PS51755"/>
    </source>
</evidence>
<keyword evidence="3" id="KW-0805">Transcription regulation</keyword>
<feature type="domain" description="OmpR/PhoB-type" evidence="9">
    <location>
        <begin position="123"/>
        <end position="209"/>
    </location>
</feature>
<feature type="modified residue" description="4-aspartylphosphate" evidence="6">
    <location>
        <position position="51"/>
    </location>
</feature>
<dbReference type="GO" id="GO:0000156">
    <property type="term" value="F:phosphorelay response regulator activity"/>
    <property type="evidence" value="ECO:0007669"/>
    <property type="project" value="TreeGrafter"/>
</dbReference>
<evidence type="ECO:0000313" key="11">
    <source>
        <dbReference type="EMBL" id="QCT95083.1"/>
    </source>
</evidence>
<dbReference type="Gene3D" id="6.10.250.690">
    <property type="match status" value="1"/>
</dbReference>
<dbReference type="GO" id="GO:0032993">
    <property type="term" value="C:protein-DNA complex"/>
    <property type="evidence" value="ECO:0007669"/>
    <property type="project" value="TreeGrafter"/>
</dbReference>